<gene>
    <name evidence="1" type="ORF">M422DRAFT_51626</name>
</gene>
<keyword evidence="2" id="KW-1185">Reference proteome</keyword>
<dbReference type="AlphaFoldDB" id="A0A0C9UJP8"/>
<protein>
    <submittedName>
        <fullName evidence="1">Uncharacterized protein</fullName>
    </submittedName>
</protein>
<sequence length="347" mass="40003">MRSLSLLRQGSGLSERDDFDKWIVPPLREPVLLKNLRRFRLRLRESGEPPEDFDFILKAVVDGCPLLEYLSIDIAENRGNQRAIPFIVILNGSWLFLKIMQFCQLPSEVDGRRPGSHISLLEDFIRRHPSLEAISFPWSAQFLANVRLSQLLPRPKSFDVPMLPLKKTLAVLSTEVLGRLTNLSTHIRGQDLFLLDRLRNVQYLSVAILLTRIPTLVDNIPNLVGLRLMMRSLDTTEMTKGEILDPIVKQLARLSSLKYFSIDGWGLCELFGRDFYVSSTVPDFAERTSVEYIRIYDLQMAKTGRFWPWYRILRNSQGKYTGNKLMRNRGPTAHKEIGLGYDDEPLR</sequence>
<organism evidence="1 2">
    <name type="scientific">Sphaerobolus stellatus (strain SS14)</name>
    <dbReference type="NCBI Taxonomy" id="990650"/>
    <lineage>
        <taxon>Eukaryota</taxon>
        <taxon>Fungi</taxon>
        <taxon>Dikarya</taxon>
        <taxon>Basidiomycota</taxon>
        <taxon>Agaricomycotina</taxon>
        <taxon>Agaricomycetes</taxon>
        <taxon>Phallomycetidae</taxon>
        <taxon>Geastrales</taxon>
        <taxon>Sphaerobolaceae</taxon>
        <taxon>Sphaerobolus</taxon>
    </lineage>
</organism>
<proteinExistence type="predicted"/>
<evidence type="ECO:0000313" key="2">
    <source>
        <dbReference type="Proteomes" id="UP000054279"/>
    </source>
</evidence>
<evidence type="ECO:0000313" key="1">
    <source>
        <dbReference type="EMBL" id="KIJ35104.1"/>
    </source>
</evidence>
<dbReference type="HOGENOM" id="CLU_799665_0_0_1"/>
<dbReference type="Proteomes" id="UP000054279">
    <property type="component" value="Unassembled WGS sequence"/>
</dbReference>
<dbReference type="EMBL" id="KN837192">
    <property type="protein sequence ID" value="KIJ35104.1"/>
    <property type="molecule type" value="Genomic_DNA"/>
</dbReference>
<accession>A0A0C9UJP8</accession>
<reference evidence="1 2" key="1">
    <citation type="submission" date="2014-06" db="EMBL/GenBank/DDBJ databases">
        <title>Evolutionary Origins and Diversification of the Mycorrhizal Mutualists.</title>
        <authorList>
            <consortium name="DOE Joint Genome Institute"/>
            <consortium name="Mycorrhizal Genomics Consortium"/>
            <person name="Kohler A."/>
            <person name="Kuo A."/>
            <person name="Nagy L.G."/>
            <person name="Floudas D."/>
            <person name="Copeland A."/>
            <person name="Barry K.W."/>
            <person name="Cichocki N."/>
            <person name="Veneault-Fourrey C."/>
            <person name="LaButti K."/>
            <person name="Lindquist E.A."/>
            <person name="Lipzen A."/>
            <person name="Lundell T."/>
            <person name="Morin E."/>
            <person name="Murat C."/>
            <person name="Riley R."/>
            <person name="Ohm R."/>
            <person name="Sun H."/>
            <person name="Tunlid A."/>
            <person name="Henrissat B."/>
            <person name="Grigoriev I.V."/>
            <person name="Hibbett D.S."/>
            <person name="Martin F."/>
        </authorList>
    </citation>
    <scope>NUCLEOTIDE SEQUENCE [LARGE SCALE GENOMIC DNA]</scope>
    <source>
        <strain evidence="1 2">SS14</strain>
    </source>
</reference>
<name>A0A0C9UJP8_SPHS4</name>